<comment type="caution">
    <text evidence="2">The sequence shown here is derived from an EMBL/GenBank/DDBJ whole genome shotgun (WGS) entry which is preliminary data.</text>
</comment>
<sequence>MCKTTLESTRSYLSAKWQKSSSTTSSRSSNAPNYQLDHQVSNAYKGLFYTTNRRILTFVAITISHQSLSLSLPFSYPATGWKLHFPTLSVNPIGSNHFQSLMHHLGSYF</sequence>
<organism evidence="2 3">
    <name type="scientific">Parasponia andersonii</name>
    <name type="common">Sponia andersonii</name>
    <dbReference type="NCBI Taxonomy" id="3476"/>
    <lineage>
        <taxon>Eukaryota</taxon>
        <taxon>Viridiplantae</taxon>
        <taxon>Streptophyta</taxon>
        <taxon>Embryophyta</taxon>
        <taxon>Tracheophyta</taxon>
        <taxon>Spermatophyta</taxon>
        <taxon>Magnoliopsida</taxon>
        <taxon>eudicotyledons</taxon>
        <taxon>Gunneridae</taxon>
        <taxon>Pentapetalae</taxon>
        <taxon>rosids</taxon>
        <taxon>fabids</taxon>
        <taxon>Rosales</taxon>
        <taxon>Cannabaceae</taxon>
        <taxon>Parasponia</taxon>
    </lineage>
</organism>
<name>A0A2P5C268_PARAD</name>
<feature type="compositionally biased region" description="Polar residues" evidence="1">
    <location>
        <begin position="1"/>
        <end position="12"/>
    </location>
</feature>
<keyword evidence="3" id="KW-1185">Reference proteome</keyword>
<dbReference type="AlphaFoldDB" id="A0A2P5C268"/>
<evidence type="ECO:0000313" key="2">
    <source>
        <dbReference type="EMBL" id="PON55168.1"/>
    </source>
</evidence>
<accession>A0A2P5C268</accession>
<dbReference type="EMBL" id="JXTB01000186">
    <property type="protein sequence ID" value="PON55168.1"/>
    <property type="molecule type" value="Genomic_DNA"/>
</dbReference>
<proteinExistence type="predicted"/>
<dbReference type="Proteomes" id="UP000237105">
    <property type="component" value="Unassembled WGS sequence"/>
</dbReference>
<reference evidence="3" key="1">
    <citation type="submission" date="2016-06" db="EMBL/GenBank/DDBJ databases">
        <title>Parallel loss of symbiosis genes in relatives of nitrogen-fixing non-legume Parasponia.</title>
        <authorList>
            <person name="Van Velzen R."/>
            <person name="Holmer R."/>
            <person name="Bu F."/>
            <person name="Rutten L."/>
            <person name="Van Zeijl A."/>
            <person name="Liu W."/>
            <person name="Santuari L."/>
            <person name="Cao Q."/>
            <person name="Sharma T."/>
            <person name="Shen D."/>
            <person name="Roswanjaya Y."/>
            <person name="Wardhani T."/>
            <person name="Kalhor M.S."/>
            <person name="Jansen J."/>
            <person name="Van den Hoogen J."/>
            <person name="Gungor B."/>
            <person name="Hartog M."/>
            <person name="Hontelez J."/>
            <person name="Verver J."/>
            <person name="Yang W.-C."/>
            <person name="Schijlen E."/>
            <person name="Repin R."/>
            <person name="Schilthuizen M."/>
            <person name="Schranz E."/>
            <person name="Heidstra R."/>
            <person name="Miyata K."/>
            <person name="Fedorova E."/>
            <person name="Kohlen W."/>
            <person name="Bisseling T."/>
            <person name="Smit S."/>
            <person name="Geurts R."/>
        </authorList>
    </citation>
    <scope>NUCLEOTIDE SEQUENCE [LARGE SCALE GENOMIC DNA]</scope>
    <source>
        <strain evidence="3">cv. WU1-14</strain>
    </source>
</reference>
<gene>
    <name evidence="2" type="ORF">PanWU01x14_190960</name>
</gene>
<evidence type="ECO:0000313" key="3">
    <source>
        <dbReference type="Proteomes" id="UP000237105"/>
    </source>
</evidence>
<evidence type="ECO:0000256" key="1">
    <source>
        <dbReference type="SAM" id="MobiDB-lite"/>
    </source>
</evidence>
<feature type="compositionally biased region" description="Low complexity" evidence="1">
    <location>
        <begin position="20"/>
        <end position="29"/>
    </location>
</feature>
<feature type="region of interest" description="Disordered" evidence="1">
    <location>
        <begin position="1"/>
        <end position="33"/>
    </location>
</feature>
<dbReference type="OrthoDB" id="10288385at2759"/>
<protein>
    <submittedName>
        <fullName evidence="2">Uncharacterized protein</fullName>
    </submittedName>
</protein>